<comment type="similarity">
    <text evidence="5">Belongs to the binding-protein-dependent transport system permease family.</text>
</comment>
<dbReference type="GO" id="GO:0005886">
    <property type="term" value="C:plasma membrane"/>
    <property type="evidence" value="ECO:0007669"/>
    <property type="project" value="UniProtKB-SubCell"/>
</dbReference>
<reference evidence="7 8" key="1">
    <citation type="submission" date="2016-11" db="EMBL/GenBank/DDBJ databases">
        <authorList>
            <person name="Jaros S."/>
            <person name="Januszkiewicz K."/>
            <person name="Wedrychowicz H."/>
        </authorList>
    </citation>
    <scope>NUCLEOTIDE SEQUENCE [LARGE SCALE GENOMIC DNA]</scope>
    <source>
        <strain evidence="7 8">DSM 6191</strain>
    </source>
</reference>
<keyword evidence="4 5" id="KW-0472">Membrane</keyword>
<dbReference type="Pfam" id="PF00528">
    <property type="entry name" value="BPD_transp_1"/>
    <property type="match status" value="1"/>
</dbReference>
<organism evidence="7 8">
    <name type="scientific">Clostridium intestinale DSM 6191</name>
    <dbReference type="NCBI Taxonomy" id="1121320"/>
    <lineage>
        <taxon>Bacteria</taxon>
        <taxon>Bacillati</taxon>
        <taxon>Bacillota</taxon>
        <taxon>Clostridia</taxon>
        <taxon>Eubacteriales</taxon>
        <taxon>Clostridiaceae</taxon>
        <taxon>Clostridium</taxon>
    </lineage>
</organism>
<dbReference type="AlphaFoldDB" id="A0A1M5ZEV9"/>
<dbReference type="InterPro" id="IPR035906">
    <property type="entry name" value="MetI-like_sf"/>
</dbReference>
<dbReference type="PANTHER" id="PTHR43839:SF3">
    <property type="entry name" value="OLIGOPEPTIDE ABC TRANSPORTER, PERMEASE PROTEIN"/>
    <property type="match status" value="1"/>
</dbReference>
<dbReference type="EMBL" id="FQXU01000008">
    <property type="protein sequence ID" value="SHI22757.1"/>
    <property type="molecule type" value="Genomic_DNA"/>
</dbReference>
<dbReference type="InterPro" id="IPR000515">
    <property type="entry name" value="MetI-like"/>
</dbReference>
<keyword evidence="5" id="KW-0813">Transport</keyword>
<dbReference type="CDD" id="cd06261">
    <property type="entry name" value="TM_PBP2"/>
    <property type="match status" value="1"/>
</dbReference>
<dbReference type="GO" id="GO:0055085">
    <property type="term" value="P:transmembrane transport"/>
    <property type="evidence" value="ECO:0007669"/>
    <property type="project" value="InterPro"/>
</dbReference>
<evidence type="ECO:0000259" key="6">
    <source>
        <dbReference type="PROSITE" id="PS50928"/>
    </source>
</evidence>
<feature type="transmembrane region" description="Helical" evidence="5">
    <location>
        <begin position="116"/>
        <end position="139"/>
    </location>
</feature>
<feature type="transmembrane region" description="Helical" evidence="5">
    <location>
        <begin position="209"/>
        <end position="232"/>
    </location>
</feature>
<sequence>MKKRNLPLIFGGFIIVILAVVVLFPRCFTSDNPYVMEGVRATIQKNVGLSLQGAPFAPSKENILGTDQLGRDILSLIIYGTRLTLELGFFIVLGRFLVAIPLGIAAGFGNNLCKSIINFFSLIFSAIPALIISLFVLNISFFKSLDKNQSILAFVVVLTIVGFGKLAELIRERVQGILSKSFIDGEKAIGKSNLDIAMKNVLPHLSAEIMVLVFMEMALALSMIMELGYFGIYVGNLRVFQDTNVPINISFEPEWASMLSTSLPYITKLPWMVISPALTFFISIFGFNLFGEGLREKLQGKNSKVGIRNIPKKVYKPVAAFMAAILIVGIFNFGVNTYKTGKAKKQLSSIMDWEFKDQVVIGSEEADYTANNLKNSLQEIGLSPVGEDYISKYDIDKLKVIDSYSFEVDSDSLVLGRDFSVISNKDFSIEGKVYKDEALDLFTIKDFSIFDGKLLVLDEDVYSRETIADFSNIIKEKSKALGVIDVISKNEKLPNSITGEESKDNVIYLTKDSGEKLKHDSNVSISIKTKTLEGSGKNVLAMIPGSNKNLSEQVIIISMGYNYLASDKESSAKKMDMMLEIAKRLYDNKENQGRSIMFAFWDGNLTEEYSGVKKYVAKPAQSLEFANINVDLTNMDVKGDTLTFDEAQVPVTKYSSWGFNHQFQLNLKGKGFNINQYVNKKKVAEIVKNPNSQQVMYYVGAVPTISMLGSGENNTNKDLIEKKFVDVLVSSISKINY</sequence>
<feature type="domain" description="ABC transmembrane type-1" evidence="6">
    <location>
        <begin position="81"/>
        <end position="291"/>
    </location>
</feature>
<evidence type="ECO:0000256" key="2">
    <source>
        <dbReference type="ARBA" id="ARBA00022692"/>
    </source>
</evidence>
<protein>
    <submittedName>
        <fullName evidence="7">ABC-type dipeptide/oligopeptide/nickel transport system, permease component</fullName>
    </submittedName>
</protein>
<dbReference type="SUPFAM" id="SSF53187">
    <property type="entry name" value="Zn-dependent exopeptidases"/>
    <property type="match status" value="1"/>
</dbReference>
<dbReference type="Gene3D" id="1.10.3720.10">
    <property type="entry name" value="MetI-like"/>
    <property type="match status" value="1"/>
</dbReference>
<evidence type="ECO:0000256" key="4">
    <source>
        <dbReference type="ARBA" id="ARBA00023136"/>
    </source>
</evidence>
<evidence type="ECO:0000256" key="3">
    <source>
        <dbReference type="ARBA" id="ARBA00022989"/>
    </source>
</evidence>
<dbReference type="Gene3D" id="3.40.630.10">
    <property type="entry name" value="Zn peptidases"/>
    <property type="match status" value="1"/>
</dbReference>
<dbReference type="RefSeq" id="WP_073020490.1">
    <property type="nucleotide sequence ID" value="NZ_FQXU01000008.1"/>
</dbReference>
<dbReference type="Proteomes" id="UP000184241">
    <property type="component" value="Unassembled WGS sequence"/>
</dbReference>
<comment type="subcellular location">
    <subcellularLocation>
        <location evidence="5">Cell membrane</location>
        <topology evidence="5">Multi-pass membrane protein</topology>
    </subcellularLocation>
    <subcellularLocation>
        <location evidence="1">Membrane</location>
        <topology evidence="1">Multi-pass membrane protein</topology>
    </subcellularLocation>
</comment>
<keyword evidence="2 5" id="KW-0812">Transmembrane</keyword>
<keyword evidence="3 5" id="KW-1133">Transmembrane helix</keyword>
<feature type="transmembrane region" description="Helical" evidence="5">
    <location>
        <begin position="7"/>
        <end position="24"/>
    </location>
</feature>
<feature type="transmembrane region" description="Helical" evidence="5">
    <location>
        <begin position="87"/>
        <end position="109"/>
    </location>
</feature>
<name>A0A1M5ZEV9_9CLOT</name>
<dbReference type="PANTHER" id="PTHR43839">
    <property type="entry name" value="OPPC IN A BINDING PROTEIN-DEPENDENT TRANSPORT SYSTEM"/>
    <property type="match status" value="1"/>
</dbReference>
<dbReference type="SUPFAM" id="SSF161098">
    <property type="entry name" value="MetI-like"/>
    <property type="match status" value="1"/>
</dbReference>
<evidence type="ECO:0000256" key="1">
    <source>
        <dbReference type="ARBA" id="ARBA00004141"/>
    </source>
</evidence>
<gene>
    <name evidence="7" type="ORF">SAMN02745941_02903</name>
</gene>
<feature type="transmembrane region" description="Helical" evidence="5">
    <location>
        <begin position="314"/>
        <end position="335"/>
    </location>
</feature>
<feature type="transmembrane region" description="Helical" evidence="5">
    <location>
        <begin position="151"/>
        <end position="170"/>
    </location>
</feature>
<feature type="transmembrane region" description="Helical" evidence="5">
    <location>
        <begin position="269"/>
        <end position="294"/>
    </location>
</feature>
<evidence type="ECO:0000256" key="5">
    <source>
        <dbReference type="RuleBase" id="RU363032"/>
    </source>
</evidence>
<accession>A0A1M5ZEV9</accession>
<dbReference type="PROSITE" id="PS50928">
    <property type="entry name" value="ABC_TM1"/>
    <property type="match status" value="1"/>
</dbReference>
<evidence type="ECO:0000313" key="7">
    <source>
        <dbReference type="EMBL" id="SHI22757.1"/>
    </source>
</evidence>
<evidence type="ECO:0000313" key="8">
    <source>
        <dbReference type="Proteomes" id="UP000184241"/>
    </source>
</evidence>
<proteinExistence type="inferred from homology"/>